<dbReference type="CDD" id="cd06583">
    <property type="entry name" value="PGRP"/>
    <property type="match status" value="1"/>
</dbReference>
<evidence type="ECO:0000256" key="5">
    <source>
        <dbReference type="SAM" id="Phobius"/>
    </source>
</evidence>
<proteinExistence type="predicted"/>
<evidence type="ECO:0000313" key="7">
    <source>
        <dbReference type="EMBL" id="MBC5683651.1"/>
    </source>
</evidence>
<keyword evidence="5" id="KW-1133">Transmembrane helix</keyword>
<keyword evidence="3" id="KW-0378">Hydrolase</keyword>
<keyword evidence="5" id="KW-0812">Transmembrane</keyword>
<accession>A0ABR7G890</accession>
<dbReference type="Proteomes" id="UP000631576">
    <property type="component" value="Unassembled WGS sequence"/>
</dbReference>
<feature type="domain" description="N-acetylmuramoyl-L-alanine amidase" evidence="6">
    <location>
        <begin position="75"/>
        <end position="220"/>
    </location>
</feature>
<dbReference type="EC" id="3.5.1.28" evidence="2"/>
<comment type="caution">
    <text evidence="7">The sequence shown here is derived from an EMBL/GenBank/DDBJ whole genome shotgun (WGS) entry which is preliminary data.</text>
</comment>
<evidence type="ECO:0000256" key="1">
    <source>
        <dbReference type="ARBA" id="ARBA00001561"/>
    </source>
</evidence>
<evidence type="ECO:0000256" key="4">
    <source>
        <dbReference type="ARBA" id="ARBA00023316"/>
    </source>
</evidence>
<sequence>MQKKKRKSNHSIKKYYRKSRRNRTKKLVIIGVILLIVILGIGIMQRRYGRERQGHLDVDASQPDIDVQLLDINEYSRPGIESDPITGIVIHYTANPGSTAQQNRDYFNGLKDSHETSVSSHFVVGLEGEIVQCVPTWEIAYASNERNHDTVSIECCHPDETGKFNDETYKSVVQLTAFLCEKYGLTQENVIRHYDVTGKICPKYFVEHEDAWQTFKEDVGAALQKEKQK</sequence>
<name>A0ABR7G890_9FIRM</name>
<keyword evidence="5" id="KW-0472">Membrane</keyword>
<dbReference type="PANTHER" id="PTHR30417:SF1">
    <property type="entry name" value="N-ACETYLMURAMOYL-L-ALANINE AMIDASE AMID"/>
    <property type="match status" value="1"/>
</dbReference>
<feature type="transmembrane region" description="Helical" evidence="5">
    <location>
        <begin position="27"/>
        <end position="44"/>
    </location>
</feature>
<evidence type="ECO:0000313" key="8">
    <source>
        <dbReference type="Proteomes" id="UP000631576"/>
    </source>
</evidence>
<evidence type="ECO:0000256" key="3">
    <source>
        <dbReference type="ARBA" id="ARBA00022801"/>
    </source>
</evidence>
<dbReference type="InterPro" id="IPR051206">
    <property type="entry name" value="NAMLAA_amidase_2"/>
</dbReference>
<organism evidence="7 8">
    <name type="scientific">Ruminococcus hominis</name>
    <dbReference type="NCBI Taxonomy" id="2763065"/>
    <lineage>
        <taxon>Bacteria</taxon>
        <taxon>Bacillati</taxon>
        <taxon>Bacillota</taxon>
        <taxon>Clostridia</taxon>
        <taxon>Eubacteriales</taxon>
        <taxon>Oscillospiraceae</taxon>
        <taxon>Ruminococcus</taxon>
    </lineage>
</organism>
<gene>
    <name evidence="7" type="ORF">H8S40_08750</name>
</gene>
<keyword evidence="4" id="KW-0961">Cell wall biogenesis/degradation</keyword>
<keyword evidence="8" id="KW-1185">Reference proteome</keyword>
<dbReference type="SUPFAM" id="SSF55846">
    <property type="entry name" value="N-acetylmuramoyl-L-alanine amidase-like"/>
    <property type="match status" value="1"/>
</dbReference>
<reference evidence="7 8" key="1">
    <citation type="submission" date="2020-08" db="EMBL/GenBank/DDBJ databases">
        <title>Genome public.</title>
        <authorList>
            <person name="Liu C."/>
            <person name="Sun Q."/>
        </authorList>
    </citation>
    <scope>NUCLEOTIDE SEQUENCE [LARGE SCALE GENOMIC DNA]</scope>
    <source>
        <strain evidence="7 8">NSJ-13</strain>
    </source>
</reference>
<dbReference type="EMBL" id="JACOPE010000001">
    <property type="protein sequence ID" value="MBC5683651.1"/>
    <property type="molecule type" value="Genomic_DNA"/>
</dbReference>
<protein>
    <recommendedName>
        <fullName evidence="2">N-acetylmuramoyl-L-alanine amidase</fullName>
        <ecNumber evidence="2">3.5.1.28</ecNumber>
    </recommendedName>
</protein>
<evidence type="ECO:0000256" key="2">
    <source>
        <dbReference type="ARBA" id="ARBA00011901"/>
    </source>
</evidence>
<dbReference type="Pfam" id="PF01510">
    <property type="entry name" value="Amidase_2"/>
    <property type="match status" value="1"/>
</dbReference>
<evidence type="ECO:0000259" key="6">
    <source>
        <dbReference type="SMART" id="SM00644"/>
    </source>
</evidence>
<dbReference type="PANTHER" id="PTHR30417">
    <property type="entry name" value="N-ACETYLMURAMOYL-L-ALANINE AMIDASE AMID"/>
    <property type="match status" value="1"/>
</dbReference>
<comment type="catalytic activity">
    <reaction evidence="1">
        <text>Hydrolyzes the link between N-acetylmuramoyl residues and L-amino acid residues in certain cell-wall glycopeptides.</text>
        <dbReference type="EC" id="3.5.1.28"/>
    </reaction>
</comment>
<dbReference type="Gene3D" id="3.40.80.10">
    <property type="entry name" value="Peptidoglycan recognition protein-like"/>
    <property type="match status" value="1"/>
</dbReference>
<dbReference type="SMART" id="SM00644">
    <property type="entry name" value="Ami_2"/>
    <property type="match status" value="1"/>
</dbReference>
<dbReference type="InterPro" id="IPR036505">
    <property type="entry name" value="Amidase/PGRP_sf"/>
</dbReference>
<dbReference type="InterPro" id="IPR002502">
    <property type="entry name" value="Amidase_domain"/>
</dbReference>